<feature type="domain" description="NodB homology" evidence="3">
    <location>
        <begin position="118"/>
        <end position="304"/>
    </location>
</feature>
<evidence type="ECO:0000313" key="5">
    <source>
        <dbReference type="Proteomes" id="UP000180098"/>
    </source>
</evidence>
<dbReference type="CDD" id="cd10917">
    <property type="entry name" value="CE4_NodB_like_6s_7s"/>
    <property type="match status" value="1"/>
</dbReference>
<dbReference type="PANTHER" id="PTHR10587">
    <property type="entry name" value="GLYCOSYL TRANSFERASE-RELATED"/>
    <property type="match status" value="1"/>
</dbReference>
<reference evidence="4 5" key="1">
    <citation type="submission" date="2016-10" db="EMBL/GenBank/DDBJ databases">
        <title>Draft genome sequences of four alkaliphilic bacteria belonging to the Anaerobacillus genus.</title>
        <authorList>
            <person name="Bassil N.M."/>
            <person name="Lloyd J.R."/>
        </authorList>
    </citation>
    <scope>NUCLEOTIDE SEQUENCE [LARGE SCALE GENOMIC DNA]</scope>
    <source>
        <strain evidence="4 5">DSM 15340</strain>
    </source>
</reference>
<dbReference type="Pfam" id="PF01522">
    <property type="entry name" value="Polysacc_deac_1"/>
    <property type="match status" value="1"/>
</dbReference>
<sequence>MREGNLLVPALFLKHTGVKVDHNEQYGSMVFSYGGTMFALPVGKNYSDDLIGNIRSWIRRPLATYTVEINDEVFVPLVDVVRKFDMDVAYNHEKQQTSITTKIPHAQNRISRGNPEQKLVALTFDDGPDSHYTPQILDILKEKNVRATFFVMGQQVEHYPNIMKRIVEEGHGIANHTWSHPQLPQVMTSQLKEEVTTTQNIMQKTVGRSPDLFRPPFGALTKSDALVLQEMGMRNIMWTVDTLDWSGLSAEEILAIVHRDISPGGIILQHNFQPHAPTARLLDGSVEALQQIIDDLRAKGYQFVTVQTLLAN</sequence>
<dbReference type="InterPro" id="IPR002509">
    <property type="entry name" value="NODB_dom"/>
</dbReference>
<evidence type="ECO:0000256" key="2">
    <source>
        <dbReference type="ARBA" id="ARBA00022801"/>
    </source>
</evidence>
<dbReference type="PROSITE" id="PS51677">
    <property type="entry name" value="NODB"/>
    <property type="match status" value="1"/>
</dbReference>
<dbReference type="GO" id="GO:0005975">
    <property type="term" value="P:carbohydrate metabolic process"/>
    <property type="evidence" value="ECO:0007669"/>
    <property type="project" value="InterPro"/>
</dbReference>
<organism evidence="4 5">
    <name type="scientific">Anaerobacillus arseniciselenatis</name>
    <dbReference type="NCBI Taxonomy" id="85682"/>
    <lineage>
        <taxon>Bacteria</taxon>
        <taxon>Bacillati</taxon>
        <taxon>Bacillota</taxon>
        <taxon>Bacilli</taxon>
        <taxon>Bacillales</taxon>
        <taxon>Bacillaceae</taxon>
        <taxon>Anaerobacillus</taxon>
    </lineage>
</organism>
<dbReference type="SUPFAM" id="SSF88713">
    <property type="entry name" value="Glycoside hydrolase/deacetylase"/>
    <property type="match status" value="1"/>
</dbReference>
<comment type="caution">
    <text evidence="4">The sequence shown here is derived from an EMBL/GenBank/DDBJ whole genome shotgun (WGS) entry which is preliminary data.</text>
</comment>
<name>A0A1S2LHH8_9BACI</name>
<evidence type="ECO:0000313" key="4">
    <source>
        <dbReference type="EMBL" id="OIJ11680.1"/>
    </source>
</evidence>
<accession>A0A1S2LHH8</accession>
<dbReference type="EMBL" id="MLQQ01000026">
    <property type="protein sequence ID" value="OIJ11680.1"/>
    <property type="molecule type" value="Genomic_DNA"/>
</dbReference>
<protein>
    <submittedName>
        <fullName evidence="4">Polysaccharide deacetylase</fullName>
    </submittedName>
</protein>
<dbReference type="AlphaFoldDB" id="A0A1S2LHH8"/>
<dbReference type="Proteomes" id="UP000180098">
    <property type="component" value="Unassembled WGS sequence"/>
</dbReference>
<gene>
    <name evidence="4" type="ORF">BKP35_11860</name>
</gene>
<proteinExistence type="predicted"/>
<dbReference type="PANTHER" id="PTHR10587:SF133">
    <property type="entry name" value="CHITIN DEACETYLASE 1-RELATED"/>
    <property type="match status" value="1"/>
</dbReference>
<dbReference type="InterPro" id="IPR011330">
    <property type="entry name" value="Glyco_hydro/deAcase_b/a-brl"/>
</dbReference>
<dbReference type="InterPro" id="IPR050248">
    <property type="entry name" value="Polysacc_deacetylase_ArnD"/>
</dbReference>
<evidence type="ECO:0000259" key="3">
    <source>
        <dbReference type="PROSITE" id="PS51677"/>
    </source>
</evidence>
<dbReference type="GO" id="GO:0016020">
    <property type="term" value="C:membrane"/>
    <property type="evidence" value="ECO:0007669"/>
    <property type="project" value="TreeGrafter"/>
</dbReference>
<keyword evidence="1" id="KW-0479">Metal-binding</keyword>
<dbReference type="Gene3D" id="3.20.20.370">
    <property type="entry name" value="Glycoside hydrolase/deacetylase"/>
    <property type="match status" value="1"/>
</dbReference>
<keyword evidence="2" id="KW-0378">Hydrolase</keyword>
<keyword evidence="5" id="KW-1185">Reference proteome</keyword>
<dbReference type="GO" id="GO:0046872">
    <property type="term" value="F:metal ion binding"/>
    <property type="evidence" value="ECO:0007669"/>
    <property type="project" value="UniProtKB-KW"/>
</dbReference>
<evidence type="ECO:0000256" key="1">
    <source>
        <dbReference type="ARBA" id="ARBA00022723"/>
    </source>
</evidence>
<dbReference type="GO" id="GO:0016810">
    <property type="term" value="F:hydrolase activity, acting on carbon-nitrogen (but not peptide) bonds"/>
    <property type="evidence" value="ECO:0007669"/>
    <property type="project" value="InterPro"/>
</dbReference>